<sequence length="73" mass="8008">MVVATSVERSTASGLAEHHYRNRRKTLVKPQRGGRCDVAATVVAAVQRCNEGPRAFGVTNDERGWKITAERGQ</sequence>
<organism evidence="2 3">
    <name type="scientific">Ensete ventricosum</name>
    <name type="common">Abyssinian banana</name>
    <name type="synonym">Musa ensete</name>
    <dbReference type="NCBI Taxonomy" id="4639"/>
    <lineage>
        <taxon>Eukaryota</taxon>
        <taxon>Viridiplantae</taxon>
        <taxon>Streptophyta</taxon>
        <taxon>Embryophyta</taxon>
        <taxon>Tracheophyta</taxon>
        <taxon>Spermatophyta</taxon>
        <taxon>Magnoliopsida</taxon>
        <taxon>Liliopsida</taxon>
        <taxon>Zingiberales</taxon>
        <taxon>Musaceae</taxon>
        <taxon>Ensete</taxon>
    </lineage>
</organism>
<evidence type="ECO:0000256" key="1">
    <source>
        <dbReference type="SAM" id="MobiDB-lite"/>
    </source>
</evidence>
<protein>
    <submittedName>
        <fullName evidence="2">Uncharacterized protein</fullName>
    </submittedName>
</protein>
<gene>
    <name evidence="2" type="ORF">B296_00000804</name>
</gene>
<evidence type="ECO:0000313" key="2">
    <source>
        <dbReference type="EMBL" id="RRT77026.1"/>
    </source>
</evidence>
<reference evidence="2 3" key="1">
    <citation type="journal article" date="2014" name="Agronomy (Basel)">
        <title>A Draft Genome Sequence for Ensete ventricosum, the Drought-Tolerant Tree Against Hunger.</title>
        <authorList>
            <person name="Harrison J."/>
            <person name="Moore K.A."/>
            <person name="Paszkiewicz K."/>
            <person name="Jones T."/>
            <person name="Grant M."/>
            <person name="Ambacheew D."/>
            <person name="Muzemil S."/>
            <person name="Studholme D.J."/>
        </authorList>
    </citation>
    <scope>NUCLEOTIDE SEQUENCE [LARGE SCALE GENOMIC DNA]</scope>
</reference>
<evidence type="ECO:0000313" key="3">
    <source>
        <dbReference type="Proteomes" id="UP000287651"/>
    </source>
</evidence>
<name>A0A427ALH5_ENSVE</name>
<comment type="caution">
    <text evidence="2">The sequence shown here is derived from an EMBL/GenBank/DDBJ whole genome shotgun (WGS) entry which is preliminary data.</text>
</comment>
<dbReference type="EMBL" id="AMZH03002033">
    <property type="protein sequence ID" value="RRT77026.1"/>
    <property type="molecule type" value="Genomic_DNA"/>
</dbReference>
<feature type="region of interest" description="Disordered" evidence="1">
    <location>
        <begin position="1"/>
        <end position="21"/>
    </location>
</feature>
<dbReference type="Proteomes" id="UP000287651">
    <property type="component" value="Unassembled WGS sequence"/>
</dbReference>
<accession>A0A427ALH5</accession>
<proteinExistence type="predicted"/>
<dbReference type="AlphaFoldDB" id="A0A427ALH5"/>